<feature type="region of interest" description="Disordered" evidence="7">
    <location>
        <begin position="1"/>
        <end position="34"/>
    </location>
</feature>
<keyword evidence="9" id="KW-0282">Flagellum</keyword>
<dbReference type="NCBIfam" id="TIGR03824">
    <property type="entry name" value="FlgM_jcvi"/>
    <property type="match status" value="1"/>
</dbReference>
<keyword evidence="9" id="KW-0966">Cell projection</keyword>
<dbReference type="SUPFAM" id="SSF101498">
    <property type="entry name" value="Anti-sigma factor FlgM"/>
    <property type="match status" value="1"/>
</dbReference>
<comment type="caution">
    <text evidence="9">The sequence shown here is derived from an EMBL/GenBank/DDBJ whole genome shotgun (WGS) entry which is preliminary data.</text>
</comment>
<dbReference type="InterPro" id="IPR035890">
    <property type="entry name" value="Anti-sigma-28_factor_FlgM_sf"/>
</dbReference>
<accession>A0A0D0HTR9</accession>
<dbReference type="AlphaFoldDB" id="A0A0D0HTR9"/>
<dbReference type="GO" id="GO:0045892">
    <property type="term" value="P:negative regulation of DNA-templated transcription"/>
    <property type="evidence" value="ECO:0007669"/>
    <property type="project" value="InterPro"/>
</dbReference>
<dbReference type="Pfam" id="PF04316">
    <property type="entry name" value="FlgM"/>
    <property type="match status" value="1"/>
</dbReference>
<evidence type="ECO:0000256" key="5">
    <source>
        <dbReference type="ARBA" id="ARBA00023015"/>
    </source>
</evidence>
<dbReference type="GO" id="GO:0044781">
    <property type="term" value="P:bacterial-type flagellum organization"/>
    <property type="evidence" value="ECO:0007669"/>
    <property type="project" value="UniProtKB-KW"/>
</dbReference>
<keyword evidence="4" id="KW-1005">Bacterial flagellum biogenesis</keyword>
<feature type="domain" description="Anti-sigma-28 factor FlgM C-terminal" evidence="8">
    <location>
        <begin position="31"/>
        <end position="80"/>
    </location>
</feature>
<evidence type="ECO:0000259" key="8">
    <source>
        <dbReference type="Pfam" id="PF04316"/>
    </source>
</evidence>
<comment type="similarity">
    <text evidence="1">Belongs to the FlgM family.</text>
</comment>
<organism evidence="9 10">
    <name type="scientific">Anoxybacillus ayderensis</name>
    <dbReference type="NCBI Taxonomy" id="265546"/>
    <lineage>
        <taxon>Bacteria</taxon>
        <taxon>Bacillati</taxon>
        <taxon>Bacillota</taxon>
        <taxon>Bacilli</taxon>
        <taxon>Bacillales</taxon>
        <taxon>Anoxybacillaceae</taxon>
        <taxon>Anoxybacillus</taxon>
    </lineage>
</organism>
<evidence type="ECO:0000256" key="1">
    <source>
        <dbReference type="ARBA" id="ARBA00005322"/>
    </source>
</evidence>
<proteinExistence type="inferred from homology"/>
<evidence type="ECO:0000256" key="4">
    <source>
        <dbReference type="ARBA" id="ARBA00022795"/>
    </source>
</evidence>
<evidence type="ECO:0000313" key="10">
    <source>
        <dbReference type="Proteomes" id="UP000032047"/>
    </source>
</evidence>
<keyword evidence="5" id="KW-0805">Transcription regulation</keyword>
<feature type="compositionally biased region" description="Basic and acidic residues" evidence="7">
    <location>
        <begin position="16"/>
        <end position="32"/>
    </location>
</feature>
<keyword evidence="9" id="KW-0969">Cilium</keyword>
<evidence type="ECO:0000256" key="6">
    <source>
        <dbReference type="ARBA" id="ARBA00023163"/>
    </source>
</evidence>
<dbReference type="InterPro" id="IPR031316">
    <property type="entry name" value="FlgM_C"/>
</dbReference>
<reference evidence="9 10" key="1">
    <citation type="submission" date="2015-01" db="EMBL/GenBank/DDBJ databases">
        <title>Genome sequence of Anoxybacillus ayderensis strain AB04.</title>
        <authorList>
            <person name="Belduz A.O."/>
            <person name="Canakci S."/>
            <person name="Chan K.-G."/>
            <person name="Kahar U.M."/>
            <person name="Yaakob A.S."/>
            <person name="Chan C.S."/>
            <person name="Goh K.M."/>
        </authorList>
    </citation>
    <scope>NUCLEOTIDE SEQUENCE [LARGE SCALE GENOMIC DNA]</scope>
    <source>
        <strain evidence="9 10">AB04</strain>
    </source>
</reference>
<keyword evidence="10" id="KW-1185">Reference proteome</keyword>
<dbReference type="Proteomes" id="UP000032047">
    <property type="component" value="Unassembled WGS sequence"/>
</dbReference>
<name>A0A0D0HTR9_9BACL</name>
<dbReference type="PATRIC" id="fig|265546.4.peg.1506"/>
<evidence type="ECO:0000256" key="3">
    <source>
        <dbReference type="ARBA" id="ARBA00022491"/>
    </source>
</evidence>
<protein>
    <recommendedName>
        <fullName evidence="2">Negative regulator of flagellin synthesis</fullName>
    </recommendedName>
</protein>
<keyword evidence="6" id="KW-0804">Transcription</keyword>
<evidence type="ECO:0000313" key="9">
    <source>
        <dbReference type="EMBL" id="KIP21268.1"/>
    </source>
</evidence>
<keyword evidence="3" id="KW-0678">Repressor</keyword>
<dbReference type="InterPro" id="IPR007412">
    <property type="entry name" value="FlgM"/>
</dbReference>
<gene>
    <name evidence="9" type="ORF">JV16_01506</name>
</gene>
<dbReference type="EMBL" id="JXTG01000006">
    <property type="protein sequence ID" value="KIP21268.1"/>
    <property type="molecule type" value="Genomic_DNA"/>
</dbReference>
<sequence length="85" mass="9764">MKINRIQPMSVNPYERTSRVEKPTKATKKTDQVEISSAAKELQEAAKFSSERLEKMERLKAEVQAGTYAIDARAIAESVLRYYKR</sequence>
<evidence type="ECO:0000256" key="7">
    <source>
        <dbReference type="SAM" id="MobiDB-lite"/>
    </source>
</evidence>
<evidence type="ECO:0000256" key="2">
    <source>
        <dbReference type="ARBA" id="ARBA00017823"/>
    </source>
</evidence>